<accession>A0AA97CV18</accession>
<evidence type="ECO:0000256" key="1">
    <source>
        <dbReference type="SAM" id="MobiDB-lite"/>
    </source>
</evidence>
<name>A0AA97CV18_9ACTN</name>
<keyword evidence="2" id="KW-0732">Signal</keyword>
<protein>
    <recommendedName>
        <fullName evidence="3">DUF732 domain-containing protein</fullName>
    </recommendedName>
</protein>
<evidence type="ECO:0000259" key="3">
    <source>
        <dbReference type="Pfam" id="PF05305"/>
    </source>
</evidence>
<evidence type="ECO:0000256" key="2">
    <source>
        <dbReference type="SAM" id="SignalP"/>
    </source>
</evidence>
<dbReference type="PROSITE" id="PS51257">
    <property type="entry name" value="PROKAR_LIPOPROTEIN"/>
    <property type="match status" value="1"/>
</dbReference>
<dbReference type="EMBL" id="CP128986">
    <property type="protein sequence ID" value="WOC12349.1"/>
    <property type="molecule type" value="Genomic_DNA"/>
</dbReference>
<organism evidence="4">
    <name type="scientific">Gordonia sp. MP11Mi</name>
    <dbReference type="NCBI Taxonomy" id="3022769"/>
    <lineage>
        <taxon>Bacteria</taxon>
        <taxon>Bacillati</taxon>
        <taxon>Actinomycetota</taxon>
        <taxon>Actinomycetes</taxon>
        <taxon>Mycobacteriales</taxon>
        <taxon>Gordoniaceae</taxon>
        <taxon>Gordonia</taxon>
    </lineage>
</organism>
<reference evidence="4" key="1">
    <citation type="submission" date="2023-06" db="EMBL/GenBank/DDBJ databases">
        <title>Gordonia sp. nov. and Pseudochrobactrum sp. nov., two species isolated from the burying beetle Nicrophorus vespilloides.</title>
        <authorList>
            <person name="Poehlein A."/>
            <person name="Guzman J."/>
            <person name="Daniel R."/>
            <person name="Vilcinskas A."/>
        </authorList>
    </citation>
    <scope>NUCLEOTIDE SEQUENCE</scope>
    <source>
        <strain evidence="4">MP11Mi</strain>
    </source>
</reference>
<feature type="compositionally biased region" description="Low complexity" evidence="1">
    <location>
        <begin position="32"/>
        <end position="74"/>
    </location>
</feature>
<dbReference type="AlphaFoldDB" id="A0AA97CV18"/>
<dbReference type="Pfam" id="PF05305">
    <property type="entry name" value="DUF732"/>
    <property type="match status" value="1"/>
</dbReference>
<evidence type="ECO:0000313" key="4">
    <source>
        <dbReference type="EMBL" id="WOC12349.1"/>
    </source>
</evidence>
<dbReference type="RefSeq" id="WP_420041590.1">
    <property type="nucleotide sequence ID" value="NZ_CP128986.1"/>
</dbReference>
<proteinExistence type="predicted"/>
<feature type="chain" id="PRO_5041739526" description="DUF732 domain-containing protein" evidence="2">
    <location>
        <begin position="24"/>
        <end position="165"/>
    </location>
</feature>
<gene>
    <name evidence="4" type="ORF">MP11Mi_14340</name>
</gene>
<sequence>MSDRFFLRTSAVGIAAVGVLTLAACGSSTDESQPPSATTQSSAAVSSSTTSSSAPPDASSSTPPRPTAKSSAAPQAAYPPRGTTEEIAPPKGDKRSKFLAELNRGGVNVSDATAVSLGTSLCGIKATNGDKTAQEYAKPVLEADSGKTPSPAQVKKFVDAVDILC</sequence>
<feature type="signal peptide" evidence="2">
    <location>
        <begin position="1"/>
        <end position="23"/>
    </location>
</feature>
<feature type="domain" description="DUF732" evidence="3">
    <location>
        <begin position="97"/>
        <end position="165"/>
    </location>
</feature>
<feature type="region of interest" description="Disordered" evidence="1">
    <location>
        <begin position="26"/>
        <end position="96"/>
    </location>
</feature>
<dbReference type="InterPro" id="IPR007969">
    <property type="entry name" value="DUF732"/>
</dbReference>